<keyword evidence="1" id="KW-0812">Transmembrane</keyword>
<evidence type="ECO:0000313" key="2">
    <source>
        <dbReference type="EMBL" id="KXB60475.1"/>
    </source>
</evidence>
<dbReference type="EMBL" id="LSDA01000013">
    <property type="protein sequence ID" value="KXB60475.1"/>
    <property type="molecule type" value="Genomic_DNA"/>
</dbReference>
<dbReference type="AlphaFoldDB" id="A0A133ZYD6"/>
<feature type="transmembrane region" description="Helical" evidence="1">
    <location>
        <begin position="36"/>
        <end position="53"/>
    </location>
</feature>
<evidence type="ECO:0000256" key="1">
    <source>
        <dbReference type="SAM" id="Phobius"/>
    </source>
</evidence>
<evidence type="ECO:0008006" key="4">
    <source>
        <dbReference type="Google" id="ProtNLM"/>
    </source>
</evidence>
<feature type="transmembrane region" description="Helical" evidence="1">
    <location>
        <begin position="212"/>
        <end position="236"/>
    </location>
</feature>
<proteinExistence type="predicted"/>
<evidence type="ECO:0000313" key="3">
    <source>
        <dbReference type="Proteomes" id="UP000070394"/>
    </source>
</evidence>
<keyword evidence="3" id="KW-1185">Reference proteome</keyword>
<dbReference type="RefSeq" id="WP_060930466.1">
    <property type="nucleotide sequence ID" value="NZ_KQ959776.1"/>
</dbReference>
<name>A0A133ZYD6_9FIRM</name>
<reference evidence="3" key="1">
    <citation type="submission" date="2016-01" db="EMBL/GenBank/DDBJ databases">
        <authorList>
            <person name="Mitreva M."/>
            <person name="Pepin K.H."/>
            <person name="Mihindukulasuriya K.A."/>
            <person name="Fulton R."/>
            <person name="Fronick C."/>
            <person name="O'Laughlin M."/>
            <person name="Miner T."/>
            <person name="Herter B."/>
            <person name="Rosa B.A."/>
            <person name="Cordes M."/>
            <person name="Tomlinson C."/>
            <person name="Wollam A."/>
            <person name="Palsikar V.B."/>
            <person name="Mardis E.R."/>
            <person name="Wilson R.K."/>
        </authorList>
    </citation>
    <scope>NUCLEOTIDE SEQUENCE [LARGE SCALE GENOMIC DNA]</scope>
    <source>
        <strain evidence="3">DNF00896</strain>
    </source>
</reference>
<accession>A0A133ZYD6</accession>
<sequence length="267" mass="30526">MFERILKKKEDTYVEKHGLMGNADDYHIYHMRMTDYLVGFLIGFALGFVVVMIFFRITVMAVILGSICGIPAIKFYRKYRKEKRQKDLLIEFRDLLEALTTSYSSGKNTMEAFAESYQDLLSLYGEKSDIVNETRIIIAGMTNNIIIEDLLRDFAERCGLDDVESFTATFESGLRQGGDIRQVVWDSRKIINDKIEIEMEIKTILTEKENELNIMMVMPLIIMSALSGIGTMSAVVNTPLTVTVKIFAILLFGAAYMMGRRIVNIRM</sequence>
<dbReference type="OrthoDB" id="9796142at2"/>
<feature type="transmembrane region" description="Helical" evidence="1">
    <location>
        <begin position="59"/>
        <end position="76"/>
    </location>
</feature>
<comment type="caution">
    <text evidence="2">The sequence shown here is derived from an EMBL/GenBank/DDBJ whole genome shotgun (WGS) entry which is preliminary data.</text>
</comment>
<feature type="transmembrane region" description="Helical" evidence="1">
    <location>
        <begin position="242"/>
        <end position="259"/>
    </location>
</feature>
<dbReference type="Proteomes" id="UP000070394">
    <property type="component" value="Unassembled WGS sequence"/>
</dbReference>
<gene>
    <name evidence="2" type="ORF">HMPREF1866_00508</name>
</gene>
<protein>
    <recommendedName>
        <fullName evidence="4">Bacterial type II secretion system protein F domain protein</fullName>
    </recommendedName>
</protein>
<dbReference type="STRING" id="467210.HMPREF1866_00508"/>
<dbReference type="PATRIC" id="fig|467210.3.peg.500"/>
<keyword evidence="1" id="KW-0472">Membrane</keyword>
<dbReference type="PANTHER" id="PTHR35007:SF1">
    <property type="entry name" value="PILUS ASSEMBLY PROTEIN"/>
    <property type="match status" value="1"/>
</dbReference>
<keyword evidence="1" id="KW-1133">Transmembrane helix</keyword>
<dbReference type="PANTHER" id="PTHR35007">
    <property type="entry name" value="INTEGRAL MEMBRANE PROTEIN-RELATED"/>
    <property type="match status" value="1"/>
</dbReference>
<organism evidence="2 3">
    <name type="scientific">Lachnoanaerobaculum saburreum</name>
    <dbReference type="NCBI Taxonomy" id="467210"/>
    <lineage>
        <taxon>Bacteria</taxon>
        <taxon>Bacillati</taxon>
        <taxon>Bacillota</taxon>
        <taxon>Clostridia</taxon>
        <taxon>Lachnospirales</taxon>
        <taxon>Lachnospiraceae</taxon>
        <taxon>Lachnoanaerobaculum</taxon>
    </lineage>
</organism>